<feature type="region of interest" description="Disordered" evidence="1">
    <location>
        <begin position="675"/>
        <end position="712"/>
    </location>
</feature>
<feature type="compositionally biased region" description="Basic and acidic residues" evidence="1">
    <location>
        <begin position="301"/>
        <end position="310"/>
    </location>
</feature>
<keyword evidence="3" id="KW-1185">Reference proteome</keyword>
<feature type="signal peptide" evidence="2">
    <location>
        <begin position="1"/>
        <end position="22"/>
    </location>
</feature>
<organism evidence="3 4">
    <name type="scientific">Plectus sambesii</name>
    <dbReference type="NCBI Taxonomy" id="2011161"/>
    <lineage>
        <taxon>Eukaryota</taxon>
        <taxon>Metazoa</taxon>
        <taxon>Ecdysozoa</taxon>
        <taxon>Nematoda</taxon>
        <taxon>Chromadorea</taxon>
        <taxon>Plectida</taxon>
        <taxon>Plectina</taxon>
        <taxon>Plectoidea</taxon>
        <taxon>Plectidae</taxon>
        <taxon>Plectus</taxon>
    </lineage>
</organism>
<protein>
    <submittedName>
        <fullName evidence="4">Uncharacterized protein</fullName>
    </submittedName>
</protein>
<feature type="compositionally biased region" description="Polar residues" evidence="1">
    <location>
        <begin position="743"/>
        <end position="754"/>
    </location>
</feature>
<name>A0A914WPC4_9BILA</name>
<feature type="compositionally biased region" description="Low complexity" evidence="1">
    <location>
        <begin position="756"/>
        <end position="772"/>
    </location>
</feature>
<feature type="region of interest" description="Disordered" evidence="1">
    <location>
        <begin position="301"/>
        <end position="343"/>
    </location>
</feature>
<feature type="compositionally biased region" description="Basic and acidic residues" evidence="1">
    <location>
        <begin position="227"/>
        <end position="239"/>
    </location>
</feature>
<evidence type="ECO:0000256" key="1">
    <source>
        <dbReference type="SAM" id="MobiDB-lite"/>
    </source>
</evidence>
<dbReference type="AlphaFoldDB" id="A0A914WPC4"/>
<keyword evidence="2" id="KW-0732">Signal</keyword>
<feature type="chain" id="PRO_5037363647" evidence="2">
    <location>
        <begin position="23"/>
        <end position="772"/>
    </location>
</feature>
<proteinExistence type="predicted"/>
<feature type="region of interest" description="Disordered" evidence="1">
    <location>
        <begin position="191"/>
        <end position="259"/>
    </location>
</feature>
<dbReference type="Proteomes" id="UP000887566">
    <property type="component" value="Unplaced"/>
</dbReference>
<evidence type="ECO:0000256" key="2">
    <source>
        <dbReference type="SAM" id="SignalP"/>
    </source>
</evidence>
<evidence type="ECO:0000313" key="3">
    <source>
        <dbReference type="Proteomes" id="UP000887566"/>
    </source>
</evidence>
<sequence>MLIALRWFAISVVLFANGVVCAKSIQKRQSAIDDLVTKALSIVQPIFNVNVDKHQLLQSDTMIPLGKLDALNPLVSERDKQILGAQKYDSLDDVPICKGNSRICKFISCTAENFKSDESFDDLNLAVQVLGDREMRQTISSDPDVMDVVCSERHLSASQCKLFTNGFQLIDKFMTTIEDLDVKERRKIVIDHSHDTGPTTARQIDAHRPSSSHSHRKPPQSNSLTNVRHDGRVVAETRRSPPRIPTRHHPSRSQLHNVPQPAWWSDAQSTHRRTIFTTNVNHERTLNRDKREDDYYDQVEKMENRRGGHRGERRRHPLSALTSRSSSRHQKIGGRHAGSAAISSATDGKTDYYSVSAGRSLALGQISFSAQRLRRSTAPSSGAARRRHPPIGLIFRPSAGGDAMSQIFPLIPVTFAILFYNVLSLPQGRDSDEAAPLKENQSDMLKGLLGDKGLLTRLMEALSEKVPAQLNLTIPSPPTSAYQHDDELQAELLSSADEREKQSQLDTTGWTKILFGQNGVLKKVVDNVDAKDATPVRKELDFGRIFNGLLENAREKKYGEPLIPEIPDIGICDRLSCGDIYKAVDEFRTSEFFSNFQTAIQLMQDPEGWQLISDVITNPELLSTLTNPEEEVVEVAEKSLKPSAKILPETSFSIDGGSDDYYSQVDTGNVDYHVSEITQKPPPPPPPSKTNTSSESLPDISLSIDDGADGTDYLESVDSGTHVEETIEIPKETVVDAKPAVISTGQGESRQKSPATKKTTAAVKTTTATIAP</sequence>
<accession>A0A914WPC4</accession>
<feature type="region of interest" description="Disordered" evidence="1">
    <location>
        <begin position="738"/>
        <end position="772"/>
    </location>
</feature>
<dbReference type="WBParaSite" id="PSAMB.scaffold4661size13925.g24867.t1">
    <property type="protein sequence ID" value="PSAMB.scaffold4661size13925.g24867.t1"/>
    <property type="gene ID" value="PSAMB.scaffold4661size13925.g24867"/>
</dbReference>
<evidence type="ECO:0000313" key="4">
    <source>
        <dbReference type="WBParaSite" id="PSAMB.scaffold4661size13925.g24867.t1"/>
    </source>
</evidence>
<reference evidence="4" key="1">
    <citation type="submission" date="2022-11" db="UniProtKB">
        <authorList>
            <consortium name="WormBaseParasite"/>
        </authorList>
    </citation>
    <scope>IDENTIFICATION</scope>
</reference>